<evidence type="ECO:0000256" key="5">
    <source>
        <dbReference type="ARBA" id="ARBA00023002"/>
    </source>
</evidence>
<comment type="cofactor">
    <cofactor evidence="8">
        <name>tungstopterin</name>
        <dbReference type="ChEBI" id="CHEBI:30402"/>
    </cofactor>
</comment>
<comment type="caution">
    <text evidence="10">The sequence shown here is derived from an EMBL/GenBank/DDBJ whole genome shotgun (WGS) entry which is preliminary data.</text>
</comment>
<evidence type="ECO:0000256" key="1">
    <source>
        <dbReference type="ARBA" id="ARBA00001966"/>
    </source>
</evidence>
<dbReference type="SMART" id="SM00790">
    <property type="entry name" value="AFOR_N"/>
    <property type="match status" value="1"/>
</dbReference>
<dbReference type="Pfam" id="PF01314">
    <property type="entry name" value="AFOR_C"/>
    <property type="match status" value="1"/>
</dbReference>
<feature type="domain" description="Aldehyde ferredoxin oxidoreductase N-terminal" evidence="9">
    <location>
        <begin position="5"/>
        <end position="207"/>
    </location>
</feature>
<evidence type="ECO:0000256" key="3">
    <source>
        <dbReference type="ARBA" id="ARBA00022485"/>
    </source>
</evidence>
<keyword evidence="5" id="KW-0560">Oxidoreductase</keyword>
<comment type="cofactor">
    <cofactor evidence="1">
        <name>[4Fe-4S] cluster</name>
        <dbReference type="ChEBI" id="CHEBI:49883"/>
    </cofactor>
</comment>
<dbReference type="InterPro" id="IPR013983">
    <property type="entry name" value="Ald_Fedxn_OxRdtase_N"/>
</dbReference>
<dbReference type="AlphaFoldDB" id="A0A662DKB7"/>
<evidence type="ECO:0000256" key="7">
    <source>
        <dbReference type="ARBA" id="ARBA00023014"/>
    </source>
</evidence>
<dbReference type="InterPro" id="IPR036503">
    <property type="entry name" value="Ald_Fedxn_OxRdtase_N_sf"/>
</dbReference>
<dbReference type="InterPro" id="IPR036021">
    <property type="entry name" value="Tungsten_al_ferr_oxy-like_C"/>
</dbReference>
<dbReference type="InterPro" id="IPR013984">
    <property type="entry name" value="Ald_Fedxn_OxRdtase_dom2"/>
</dbReference>
<accession>A0A662DKB7</accession>
<dbReference type="GO" id="GO:0016625">
    <property type="term" value="F:oxidoreductase activity, acting on the aldehyde or oxo group of donors, iron-sulfur protein as acceptor"/>
    <property type="evidence" value="ECO:0007669"/>
    <property type="project" value="InterPro"/>
</dbReference>
<evidence type="ECO:0000256" key="8">
    <source>
        <dbReference type="ARBA" id="ARBA00049934"/>
    </source>
</evidence>
<dbReference type="PANTHER" id="PTHR30038">
    <property type="entry name" value="ALDEHYDE FERREDOXIN OXIDOREDUCTASE"/>
    <property type="match status" value="1"/>
</dbReference>
<dbReference type="GO" id="GO:0046872">
    <property type="term" value="F:metal ion binding"/>
    <property type="evidence" value="ECO:0007669"/>
    <property type="project" value="UniProtKB-KW"/>
</dbReference>
<keyword evidence="4" id="KW-0479">Metal-binding</keyword>
<dbReference type="PANTHER" id="PTHR30038:SF0">
    <property type="entry name" value="TUNGSTEN-CONTAINING ALDEHYDE FERREDOXIN OXIDOREDUCTASE"/>
    <property type="match status" value="1"/>
</dbReference>
<name>A0A662DKB7_UNCAE</name>
<proteinExistence type="inferred from homology"/>
<dbReference type="InterPro" id="IPR051919">
    <property type="entry name" value="W-dependent_AOR"/>
</dbReference>
<evidence type="ECO:0000256" key="4">
    <source>
        <dbReference type="ARBA" id="ARBA00022723"/>
    </source>
</evidence>
<evidence type="ECO:0000313" key="11">
    <source>
        <dbReference type="Proteomes" id="UP000267654"/>
    </source>
</evidence>
<keyword evidence="3" id="KW-0004">4Fe-4S</keyword>
<evidence type="ECO:0000256" key="2">
    <source>
        <dbReference type="ARBA" id="ARBA00011032"/>
    </source>
</evidence>
<sequence>MFHGYTGKILRVDLSSGKIWIEKPDELFYRTYWGGGCLGAYYLLKELPPKTDVFGPDNLLIFATSILTGAPVPGLARHSVMAKSPLTEGIGESQAEGFWGVELKKAGFDALIVKGKADHPVYIWINNGKAQIRDASHIWGKTTGEAYRIIKKETSPGVRIALIGPAGENLTRYASIVNDLIYPNFRMGLGAVMGSKKLKAIAVTGEGKIRISDADTLEKISDDYRKHFIEDSVPKMQYDYGSAGAVAMVQEDGQLVTRNFLTGVVEKWEDMPGTEGYRKFIQKNQGCFFCPTNCKQIVKPVKKNGVELEGIYGAPEFDGAVALGPNCGITDTPVILKAYELCNSYSLDPTSLGATVSFAMECFERGIISEKDTNGLKLNFGNKEVLLKVIELIAQRSGIGDILADGSYRAAKVFGKEAEKFAIQSKKKELAMHDPRAKASLGLGYAVSPIGPDFAVIEHDSDFNFSAPQKFIDEAGPVGIYERLPAESLSDEKVRMLYNLQLFWSSLEVICGCIFALAPVRYMKIRHLVEAIRAITGLETSLWELMKLGEKRLNMFRVFNLREGFTFEDDILPDRMFQPIQSGPRKGQKLDKDEFNKARSLYYEMMGWNDRGIPGKGKLSELDLGWIEEYLPTENE</sequence>
<dbReference type="GO" id="GO:0051539">
    <property type="term" value="F:4 iron, 4 sulfur cluster binding"/>
    <property type="evidence" value="ECO:0007669"/>
    <property type="project" value="UniProtKB-KW"/>
</dbReference>
<evidence type="ECO:0000256" key="6">
    <source>
        <dbReference type="ARBA" id="ARBA00023004"/>
    </source>
</evidence>
<keyword evidence="7" id="KW-0411">Iron-sulfur</keyword>
<dbReference type="Gene3D" id="1.10.599.10">
    <property type="entry name" value="Aldehyde Ferredoxin Oxidoreductase Protein, subunit A, domain 3"/>
    <property type="match status" value="1"/>
</dbReference>
<evidence type="ECO:0000313" key="10">
    <source>
        <dbReference type="EMBL" id="RLE14559.1"/>
    </source>
</evidence>
<gene>
    <name evidence="10" type="ORF">DRI96_01275</name>
</gene>
<dbReference type="Gene3D" id="3.60.9.10">
    <property type="entry name" value="Aldehyde ferredoxin oxidoreductase, N-terminal domain"/>
    <property type="match status" value="1"/>
</dbReference>
<keyword evidence="6" id="KW-0408">Iron</keyword>
<organism evidence="10 11">
    <name type="scientific">Aerophobetes bacterium</name>
    <dbReference type="NCBI Taxonomy" id="2030807"/>
    <lineage>
        <taxon>Bacteria</taxon>
        <taxon>Candidatus Aerophobota</taxon>
    </lineage>
</organism>
<protein>
    <submittedName>
        <fullName evidence="10">Aldehyde ferredoxin oxidoreductase</fullName>
    </submittedName>
</protein>
<dbReference type="InterPro" id="IPR001203">
    <property type="entry name" value="OxRdtase_Ald_Fedxn_C"/>
</dbReference>
<dbReference type="Proteomes" id="UP000267654">
    <property type="component" value="Unassembled WGS sequence"/>
</dbReference>
<evidence type="ECO:0000259" key="9">
    <source>
        <dbReference type="SMART" id="SM00790"/>
    </source>
</evidence>
<dbReference type="GO" id="GO:0009055">
    <property type="term" value="F:electron transfer activity"/>
    <property type="evidence" value="ECO:0007669"/>
    <property type="project" value="InterPro"/>
</dbReference>
<dbReference type="Gene3D" id="1.10.569.10">
    <property type="entry name" value="Aldehyde Ferredoxin Oxidoreductase Protein, subunit A, domain 2"/>
    <property type="match status" value="1"/>
</dbReference>
<dbReference type="SUPFAM" id="SSF56228">
    <property type="entry name" value="Aldehyde ferredoxin oxidoreductase, N-terminal domain"/>
    <property type="match status" value="1"/>
</dbReference>
<dbReference type="InterPro" id="IPR013985">
    <property type="entry name" value="Ald_Fedxn_OxRdtase_dom3"/>
</dbReference>
<dbReference type="SUPFAM" id="SSF48310">
    <property type="entry name" value="Aldehyde ferredoxin oxidoreductase, C-terminal domains"/>
    <property type="match status" value="1"/>
</dbReference>
<dbReference type="EMBL" id="QMQB01000032">
    <property type="protein sequence ID" value="RLE14559.1"/>
    <property type="molecule type" value="Genomic_DNA"/>
</dbReference>
<comment type="similarity">
    <text evidence="2">Belongs to the AOR/FOR family.</text>
</comment>
<dbReference type="Pfam" id="PF02730">
    <property type="entry name" value="AFOR_N"/>
    <property type="match status" value="1"/>
</dbReference>
<reference evidence="10 11" key="1">
    <citation type="submission" date="2018-06" db="EMBL/GenBank/DDBJ databases">
        <title>Extensive metabolic versatility and redundancy in microbially diverse, dynamic hydrothermal sediments.</title>
        <authorList>
            <person name="Dombrowski N."/>
            <person name="Teske A."/>
            <person name="Baker B.J."/>
        </authorList>
    </citation>
    <scope>NUCLEOTIDE SEQUENCE [LARGE SCALE GENOMIC DNA]</scope>
    <source>
        <strain evidence="10">B19_G9</strain>
    </source>
</reference>